<evidence type="ECO:0000256" key="1">
    <source>
        <dbReference type="SAM" id="MobiDB-lite"/>
    </source>
</evidence>
<protein>
    <recommendedName>
        <fullName evidence="5">Collagen-like protein</fullName>
    </recommendedName>
</protein>
<dbReference type="EMBL" id="BGZL01000005">
    <property type="protein sequence ID" value="GBQ00735.1"/>
    <property type="molecule type" value="Genomic_DNA"/>
</dbReference>
<dbReference type="GO" id="GO:0030198">
    <property type="term" value="P:extracellular matrix organization"/>
    <property type="evidence" value="ECO:0007669"/>
    <property type="project" value="TreeGrafter"/>
</dbReference>
<proteinExistence type="predicted"/>
<dbReference type="PANTHER" id="PTHR24023:SF1082">
    <property type="entry name" value="COLLAGEN TRIPLE HELIX REPEAT"/>
    <property type="match status" value="1"/>
</dbReference>
<dbReference type="Pfam" id="PF01391">
    <property type="entry name" value="Collagen"/>
    <property type="match status" value="1"/>
</dbReference>
<evidence type="ECO:0000256" key="2">
    <source>
        <dbReference type="SAM" id="SignalP"/>
    </source>
</evidence>
<organism evidence="3 4">
    <name type="scientific">Streptomyces spongiicola</name>
    <dbReference type="NCBI Taxonomy" id="1690221"/>
    <lineage>
        <taxon>Bacteria</taxon>
        <taxon>Bacillati</taxon>
        <taxon>Actinomycetota</taxon>
        <taxon>Actinomycetes</taxon>
        <taxon>Kitasatosporales</taxon>
        <taxon>Streptomycetaceae</taxon>
        <taxon>Streptomyces</taxon>
    </lineage>
</organism>
<comment type="caution">
    <text evidence="3">The sequence shown here is derived from an EMBL/GenBank/DDBJ whole genome shotgun (WGS) entry which is preliminary data.</text>
</comment>
<evidence type="ECO:0000313" key="4">
    <source>
        <dbReference type="Proteomes" id="UP000265354"/>
    </source>
</evidence>
<evidence type="ECO:0000313" key="3">
    <source>
        <dbReference type="EMBL" id="GBQ00735.1"/>
    </source>
</evidence>
<feature type="region of interest" description="Disordered" evidence="1">
    <location>
        <begin position="44"/>
        <end position="162"/>
    </location>
</feature>
<dbReference type="GO" id="GO:0005615">
    <property type="term" value="C:extracellular space"/>
    <property type="evidence" value="ECO:0007669"/>
    <property type="project" value="TreeGrafter"/>
</dbReference>
<keyword evidence="2" id="KW-0732">Signal</keyword>
<dbReference type="InterPro" id="IPR050149">
    <property type="entry name" value="Collagen_superfamily"/>
</dbReference>
<feature type="chain" id="PRO_5017421230" description="Collagen-like protein" evidence="2">
    <location>
        <begin position="34"/>
        <end position="238"/>
    </location>
</feature>
<sequence>MSRKTIRSSRMKTVTMVSAGTLAVVLNFVPSTAAVADAIERSGTEHSLGLPGPNGTVTAEADRDRGPRGKQGKRGPQGPQGPQGEQGDTGPQGPQGEQGEQGDTGPQGPQGEQGDQGDTGPQGPQGEQGDQGETGPQGPQGDQGDQGETGPQGPQGDSGIFGAYVRVGEPAPISVVECDPGDIATGGGFEVPEGVPDVVDAQSSVPIGDPPFGWQVVAQDPVGGNVITAYVVCADTTP</sequence>
<dbReference type="GO" id="GO:0030020">
    <property type="term" value="F:extracellular matrix structural constituent conferring tensile strength"/>
    <property type="evidence" value="ECO:0007669"/>
    <property type="project" value="TreeGrafter"/>
</dbReference>
<accession>A0A388T0H0</accession>
<gene>
    <name evidence="3" type="ORF">SSP531S_21540</name>
</gene>
<dbReference type="GO" id="GO:0031012">
    <property type="term" value="C:extracellular matrix"/>
    <property type="evidence" value="ECO:0007669"/>
    <property type="project" value="TreeGrafter"/>
</dbReference>
<dbReference type="InterPro" id="IPR008160">
    <property type="entry name" value="Collagen"/>
</dbReference>
<dbReference type="PANTHER" id="PTHR24023">
    <property type="entry name" value="COLLAGEN ALPHA"/>
    <property type="match status" value="1"/>
</dbReference>
<evidence type="ECO:0008006" key="5">
    <source>
        <dbReference type="Google" id="ProtNLM"/>
    </source>
</evidence>
<feature type="signal peptide" evidence="2">
    <location>
        <begin position="1"/>
        <end position="33"/>
    </location>
</feature>
<feature type="compositionally biased region" description="Low complexity" evidence="1">
    <location>
        <begin position="76"/>
        <end position="155"/>
    </location>
</feature>
<dbReference type="AlphaFoldDB" id="A0A388T0H0"/>
<name>A0A388T0H0_9ACTN</name>
<reference evidence="3 4" key="1">
    <citation type="submission" date="2018-07" db="EMBL/GenBank/DDBJ databases">
        <title>Whole Genome Shotgun Sequence of Streptomyces spongiicola strain 531S.</title>
        <authorList>
            <person name="Dohra H."/>
            <person name="Kodani S."/>
        </authorList>
    </citation>
    <scope>NUCLEOTIDE SEQUENCE [LARGE SCALE GENOMIC DNA]</scope>
    <source>
        <strain evidence="3 4">531S</strain>
    </source>
</reference>
<dbReference type="Proteomes" id="UP000265354">
    <property type="component" value="Unassembled WGS sequence"/>
</dbReference>